<dbReference type="Pfam" id="PF21982">
    <property type="entry name" value="RecX_HTH1"/>
    <property type="match status" value="1"/>
</dbReference>
<reference evidence="9 10" key="1">
    <citation type="submission" date="2023-08" db="EMBL/GenBank/DDBJ databases">
        <authorList>
            <person name="Joshi A."/>
            <person name="Thite S."/>
        </authorList>
    </citation>
    <scope>NUCLEOTIDE SEQUENCE [LARGE SCALE GENOMIC DNA]</scope>
    <source>
        <strain evidence="9 10">AC40</strain>
    </source>
</reference>
<evidence type="ECO:0000256" key="3">
    <source>
        <dbReference type="ARBA" id="ARBA00018111"/>
    </source>
</evidence>
<evidence type="ECO:0000256" key="5">
    <source>
        <dbReference type="HAMAP-Rule" id="MF_01114"/>
    </source>
</evidence>
<protein>
    <recommendedName>
        <fullName evidence="3 5">Regulatory protein RecX</fullName>
    </recommendedName>
</protein>
<dbReference type="EMBL" id="JAUZVZ010000005">
    <property type="protein sequence ID" value="MDP4535520.1"/>
    <property type="molecule type" value="Genomic_DNA"/>
</dbReference>
<dbReference type="Gene3D" id="1.10.10.10">
    <property type="entry name" value="Winged helix-like DNA-binding domain superfamily/Winged helix DNA-binding domain"/>
    <property type="match status" value="3"/>
</dbReference>
<sequence>MMTLNELKKAALTLLARREYSCHQLRQRLLSKTEDDQLVQQVISWCQSEQYQSDERFVDMLIRSRLAKGYGPLYIHQECRQHGVLKELVEQQLAAESPDWCAIARQLYDKKYANNAINSASEKAKRMRYLLQRGFTSEHCHALFHTKRS</sequence>
<dbReference type="InterPro" id="IPR053925">
    <property type="entry name" value="RecX_HTH_3rd"/>
</dbReference>
<feature type="domain" description="RecX second three-helical" evidence="6">
    <location>
        <begin position="53"/>
        <end position="91"/>
    </location>
</feature>
<evidence type="ECO:0000259" key="6">
    <source>
        <dbReference type="Pfam" id="PF02631"/>
    </source>
</evidence>
<evidence type="ECO:0000313" key="9">
    <source>
        <dbReference type="EMBL" id="MDP4535520.1"/>
    </source>
</evidence>
<dbReference type="Proteomes" id="UP001231616">
    <property type="component" value="Unassembled WGS sequence"/>
</dbReference>
<dbReference type="InterPro" id="IPR053926">
    <property type="entry name" value="RecX_HTH_1st"/>
</dbReference>
<dbReference type="HAMAP" id="MF_01114">
    <property type="entry name" value="RecX"/>
    <property type="match status" value="1"/>
</dbReference>
<evidence type="ECO:0000313" key="10">
    <source>
        <dbReference type="Proteomes" id="UP001231616"/>
    </source>
</evidence>
<comment type="caution">
    <text evidence="9">The sequence shown here is derived from an EMBL/GenBank/DDBJ whole genome shotgun (WGS) entry which is preliminary data.</text>
</comment>
<dbReference type="PANTHER" id="PTHR33602:SF1">
    <property type="entry name" value="REGULATORY PROTEIN RECX FAMILY PROTEIN"/>
    <property type="match status" value="1"/>
</dbReference>
<feature type="domain" description="RecX first three-helical" evidence="8">
    <location>
        <begin position="9"/>
        <end position="46"/>
    </location>
</feature>
<comment type="function">
    <text evidence="5">Modulates RecA activity.</text>
</comment>
<dbReference type="PANTHER" id="PTHR33602">
    <property type="entry name" value="REGULATORY PROTEIN RECX FAMILY PROTEIN"/>
    <property type="match status" value="1"/>
</dbReference>
<evidence type="ECO:0000256" key="4">
    <source>
        <dbReference type="ARBA" id="ARBA00022490"/>
    </source>
</evidence>
<evidence type="ECO:0000256" key="2">
    <source>
        <dbReference type="ARBA" id="ARBA00009695"/>
    </source>
</evidence>
<keyword evidence="10" id="KW-1185">Reference proteome</keyword>
<accession>A0ABT9GWT3</accession>
<dbReference type="InterPro" id="IPR053924">
    <property type="entry name" value="RecX_HTH_2nd"/>
</dbReference>
<organism evidence="9 10">
    <name type="scientific">Alkalimonas collagenimarina</name>
    <dbReference type="NCBI Taxonomy" id="400390"/>
    <lineage>
        <taxon>Bacteria</taxon>
        <taxon>Pseudomonadati</taxon>
        <taxon>Pseudomonadota</taxon>
        <taxon>Gammaproteobacteria</taxon>
        <taxon>Alkalimonas</taxon>
    </lineage>
</organism>
<dbReference type="RefSeq" id="WP_305892785.1">
    <property type="nucleotide sequence ID" value="NZ_JAUZVZ010000005.1"/>
</dbReference>
<comment type="similarity">
    <text evidence="2 5">Belongs to the RecX family.</text>
</comment>
<dbReference type="Pfam" id="PF02631">
    <property type="entry name" value="RecX_HTH2"/>
    <property type="match status" value="1"/>
</dbReference>
<gene>
    <name evidence="5" type="primary">recX</name>
    <name evidence="9" type="ORF">Q3O60_04855</name>
</gene>
<dbReference type="InterPro" id="IPR003783">
    <property type="entry name" value="Regulatory_RecX"/>
</dbReference>
<dbReference type="Pfam" id="PF21981">
    <property type="entry name" value="RecX_HTH3"/>
    <property type="match status" value="1"/>
</dbReference>
<evidence type="ECO:0000256" key="1">
    <source>
        <dbReference type="ARBA" id="ARBA00004496"/>
    </source>
</evidence>
<name>A0ABT9GWT3_9GAMM</name>
<evidence type="ECO:0000259" key="7">
    <source>
        <dbReference type="Pfam" id="PF21981"/>
    </source>
</evidence>
<keyword evidence="4 5" id="KW-0963">Cytoplasm</keyword>
<comment type="subcellular location">
    <subcellularLocation>
        <location evidence="1 5">Cytoplasm</location>
    </subcellularLocation>
</comment>
<dbReference type="InterPro" id="IPR036388">
    <property type="entry name" value="WH-like_DNA-bd_sf"/>
</dbReference>
<evidence type="ECO:0000259" key="8">
    <source>
        <dbReference type="Pfam" id="PF21982"/>
    </source>
</evidence>
<proteinExistence type="inferred from homology"/>
<feature type="domain" description="RecX third three-helical" evidence="7">
    <location>
        <begin position="102"/>
        <end position="141"/>
    </location>
</feature>